<feature type="region of interest" description="Disordered" evidence="1">
    <location>
        <begin position="1"/>
        <end position="20"/>
    </location>
</feature>
<accession>A0A0A8Y461</accession>
<name>A0A0A8Y461_ARUDO</name>
<reference evidence="2" key="1">
    <citation type="submission" date="2014-09" db="EMBL/GenBank/DDBJ databases">
        <authorList>
            <person name="Magalhaes I.L.F."/>
            <person name="Oliveira U."/>
            <person name="Santos F.R."/>
            <person name="Vidigal T.H.D.A."/>
            <person name="Brescovit A.D."/>
            <person name="Santos A.J."/>
        </authorList>
    </citation>
    <scope>NUCLEOTIDE SEQUENCE</scope>
    <source>
        <tissue evidence="2">Shoot tissue taken approximately 20 cm above the soil surface</tissue>
    </source>
</reference>
<organism evidence="2">
    <name type="scientific">Arundo donax</name>
    <name type="common">Giant reed</name>
    <name type="synonym">Donax arundinaceus</name>
    <dbReference type="NCBI Taxonomy" id="35708"/>
    <lineage>
        <taxon>Eukaryota</taxon>
        <taxon>Viridiplantae</taxon>
        <taxon>Streptophyta</taxon>
        <taxon>Embryophyta</taxon>
        <taxon>Tracheophyta</taxon>
        <taxon>Spermatophyta</taxon>
        <taxon>Magnoliopsida</taxon>
        <taxon>Liliopsida</taxon>
        <taxon>Poales</taxon>
        <taxon>Poaceae</taxon>
        <taxon>PACMAD clade</taxon>
        <taxon>Arundinoideae</taxon>
        <taxon>Arundineae</taxon>
        <taxon>Arundo</taxon>
    </lineage>
</organism>
<evidence type="ECO:0000256" key="1">
    <source>
        <dbReference type="SAM" id="MobiDB-lite"/>
    </source>
</evidence>
<sequence>MSPSDHHQRKFLSRRSPMGLINRRSSITPLHSIQHHAVPIQACGNGTAPVSSSVTTKRAW</sequence>
<proteinExistence type="predicted"/>
<dbReference type="AlphaFoldDB" id="A0A0A8Y461"/>
<dbReference type="EMBL" id="GBRH01279228">
    <property type="protein sequence ID" value="JAD18667.1"/>
    <property type="molecule type" value="Transcribed_RNA"/>
</dbReference>
<evidence type="ECO:0000313" key="2">
    <source>
        <dbReference type="EMBL" id="JAD18667.1"/>
    </source>
</evidence>
<reference evidence="2" key="2">
    <citation type="journal article" date="2015" name="Data Brief">
        <title>Shoot transcriptome of the giant reed, Arundo donax.</title>
        <authorList>
            <person name="Barrero R.A."/>
            <person name="Guerrero F.D."/>
            <person name="Moolhuijzen P."/>
            <person name="Goolsby J.A."/>
            <person name="Tidwell J."/>
            <person name="Bellgard S.E."/>
            <person name="Bellgard M.I."/>
        </authorList>
    </citation>
    <scope>NUCLEOTIDE SEQUENCE</scope>
    <source>
        <tissue evidence="2">Shoot tissue taken approximately 20 cm above the soil surface</tissue>
    </source>
</reference>
<protein>
    <submittedName>
        <fullName evidence="2">Uncharacterized protein</fullName>
    </submittedName>
</protein>